<sequence>MARSTRVPNARLADLIDQARWTRTQLARAVNRVGREHGQELTYDQSAVSHWIAGTVPRAAVRPLVCEALSRRLRRPVSAAEAGFPASLGSTGGGLVEELIDIGTADSDPGRRPTLAGGVFEAAAIPPEFAELAARSHAVSSGRTSRIGAAEVETVRLMTERIADILDELGEGHARPMAAAFLANTVGPYLRAGGTEDTSRAMRSAAADLVYLTGWMAMYGDAHRLGQRYYVKALELAAAADDHVTYCRTLRGMSLQATSLHHGHLALTLADSAAEAAPVASPRLTAFLRGQQAHAAAMTGDRRQALGRLAAAEAALSRADEQREHIGGYDRTAYLFHVGQVREQLADLPGSIRAIEESIRVQPPQERQGRMHAHAVLAKRQLRLGHLDAACASWTHFLDHYQRVSTGRGDKHLRELRAAVRPHRAARPVRQLLDQATEVAAAKAA</sequence>
<comment type="caution">
    <text evidence="1">The sequence shown here is derived from an EMBL/GenBank/DDBJ whole genome shotgun (WGS) entry which is preliminary data.</text>
</comment>
<evidence type="ECO:0000313" key="2">
    <source>
        <dbReference type="Proteomes" id="UP000578686"/>
    </source>
</evidence>
<protein>
    <recommendedName>
        <fullName evidence="3">Regulatory protein</fullName>
    </recommendedName>
</protein>
<reference evidence="1 2" key="1">
    <citation type="submission" date="2020-03" db="EMBL/GenBank/DDBJ databases">
        <title>Draft genome of Streptomyces sp. ventii, isolated from the Axial Seamount in the Pacific Ocean, and resequencing of the two type strains Streptomyces lonarensis strain NCL 716 and Streptomyces bohaiensis strain 11A07.</title>
        <authorList>
            <person name="Loughran R.M."/>
            <person name="Pfannmuller K.M."/>
            <person name="Wasson B.J."/>
            <person name="Deadmond M.C."/>
            <person name="Paddock B.E."/>
            <person name="Koyack M.J."/>
            <person name="Gallegos D.A."/>
            <person name="Mitchell E.A."/>
            <person name="Ushijima B."/>
            <person name="Saw J.H."/>
            <person name="Mcphail K.L."/>
            <person name="Videau P."/>
        </authorList>
    </citation>
    <scope>NUCLEOTIDE SEQUENCE [LARGE SCALE GENOMIC DNA]</scope>
    <source>
        <strain evidence="1 2">NCL716</strain>
    </source>
</reference>
<dbReference type="SUPFAM" id="SSF48452">
    <property type="entry name" value="TPR-like"/>
    <property type="match status" value="1"/>
</dbReference>
<dbReference type="Proteomes" id="UP000578686">
    <property type="component" value="Unassembled WGS sequence"/>
</dbReference>
<gene>
    <name evidence="1" type="ORF">HCN56_09380</name>
</gene>
<dbReference type="AlphaFoldDB" id="A0A7X6D099"/>
<proteinExistence type="predicted"/>
<evidence type="ECO:0000313" key="1">
    <source>
        <dbReference type="EMBL" id="NJQ05782.1"/>
    </source>
</evidence>
<evidence type="ECO:0008006" key="3">
    <source>
        <dbReference type="Google" id="ProtNLM"/>
    </source>
</evidence>
<name>A0A7X6D099_9ACTN</name>
<accession>A0A7X6D099</accession>
<dbReference type="RefSeq" id="WP_167969057.1">
    <property type="nucleotide sequence ID" value="NZ_BHZG01000144.1"/>
</dbReference>
<dbReference type="InterPro" id="IPR011990">
    <property type="entry name" value="TPR-like_helical_dom_sf"/>
</dbReference>
<dbReference type="EMBL" id="JAAVJD010000050">
    <property type="protein sequence ID" value="NJQ05782.1"/>
    <property type="molecule type" value="Genomic_DNA"/>
</dbReference>
<keyword evidence="2" id="KW-1185">Reference proteome</keyword>
<organism evidence="1 2">
    <name type="scientific">Streptomyces lonarensis</name>
    <dbReference type="NCBI Taxonomy" id="700599"/>
    <lineage>
        <taxon>Bacteria</taxon>
        <taxon>Bacillati</taxon>
        <taxon>Actinomycetota</taxon>
        <taxon>Actinomycetes</taxon>
        <taxon>Kitasatosporales</taxon>
        <taxon>Streptomycetaceae</taxon>
        <taxon>Streptomyces</taxon>
    </lineage>
</organism>